<protein>
    <recommendedName>
        <fullName evidence="3">HicB-like antitoxin of toxin-antitoxin system domain-containing protein</fullName>
    </recommendedName>
</protein>
<dbReference type="SUPFAM" id="SSF143100">
    <property type="entry name" value="TTHA1013/TTHA0281-like"/>
    <property type="match status" value="1"/>
</dbReference>
<accession>A0A142V9Z4</accession>
<reference evidence="1 2" key="1">
    <citation type="submission" date="2015-03" db="EMBL/GenBank/DDBJ databases">
        <title>Genomic characterization of Dehalococcoides mccartyi strain 11a5, an unusal plasmid-containing chloroethene dechlorinator.</title>
        <authorList>
            <person name="Zhao S."/>
            <person name="Ding C."/>
            <person name="He J."/>
        </authorList>
    </citation>
    <scope>NUCLEOTIDE SEQUENCE [LARGE SCALE GENOMIC DNA]</scope>
    <source>
        <strain evidence="1 2">11a5</strain>
    </source>
</reference>
<evidence type="ECO:0000313" key="2">
    <source>
        <dbReference type="Proteomes" id="UP000076394"/>
    </source>
</evidence>
<organism evidence="1 2">
    <name type="scientific">Dehalococcoides mccartyi</name>
    <dbReference type="NCBI Taxonomy" id="61435"/>
    <lineage>
        <taxon>Bacteria</taxon>
        <taxon>Bacillati</taxon>
        <taxon>Chloroflexota</taxon>
        <taxon>Dehalococcoidia</taxon>
        <taxon>Dehalococcoidales</taxon>
        <taxon>Dehalococcoidaceae</taxon>
        <taxon>Dehalococcoides</taxon>
    </lineage>
</organism>
<dbReference type="AlphaFoldDB" id="A0A142V9Z4"/>
<dbReference type="Gene3D" id="3.30.160.250">
    <property type="match status" value="1"/>
</dbReference>
<gene>
    <name evidence="1" type="ORF">Dm11a5_0837</name>
</gene>
<dbReference type="Proteomes" id="UP000076394">
    <property type="component" value="Chromosome"/>
</dbReference>
<sequence>METISKNLDYYMGLPYTVVIEPDEDNDGGTYYVARALELTGCIGDGDTPEEALESLAIHKRMWIESQLADGASIPEPQQKFNDYTKLIA</sequence>
<proteinExistence type="predicted"/>
<dbReference type="OrthoDB" id="5419659at2"/>
<dbReference type="EMBL" id="CP011127">
    <property type="protein sequence ID" value="AMU86663.1"/>
    <property type="molecule type" value="Genomic_DNA"/>
</dbReference>
<evidence type="ECO:0000313" key="1">
    <source>
        <dbReference type="EMBL" id="AMU86663.1"/>
    </source>
</evidence>
<evidence type="ECO:0008006" key="3">
    <source>
        <dbReference type="Google" id="ProtNLM"/>
    </source>
</evidence>
<name>A0A142V9Z4_9CHLR</name>
<dbReference type="InterPro" id="IPR035069">
    <property type="entry name" value="TTHA1013/TTHA0281-like"/>
</dbReference>
<dbReference type="RefSeq" id="WP_015407788.1">
    <property type="nucleotide sequence ID" value="NZ_CP011127.1"/>
</dbReference>
<dbReference type="PATRIC" id="fig|61435.8.peg.835"/>